<evidence type="ECO:0000313" key="4">
    <source>
        <dbReference type="EMBL" id="TXL62471.1"/>
    </source>
</evidence>
<dbReference type="PROSITE" id="PS51109">
    <property type="entry name" value="G5"/>
    <property type="match status" value="1"/>
</dbReference>
<sequence length="519" mass="60147">MKMKKWFLFIFLFLLIVMIPQANIYATTKITSGSSIANVELSGLTTEEAKEKLQTELDAWLAGDPIIAKSDLEQISIPRSSFQFDLDATLTEMKQQTKRHWSRFFRRKQNILLPIHVSIKDKDALFEEWPDRIDKEKTIGYIKTVVENLGTQHVKIAYQSEPENDLQTVAEISIPIKKLSKTDMKYMADSVTGVSIPIEQTFSFLESVHLPEQFTTSEKEVDFFATAFYSLFLQTNVNVLEKHSQQSVPSYGKPGVEATVNPEKAQDLLIYNPNHFSYIVDAKVDGEKLILSLQSVTSEYTYKYKLKDTKKVNPKTIYRYSRDLMADEEIILESGKPGEKVDVYRYTYSKNGGFIDGELMKRAYYPSSPKVILTSNKTLVDQSNENVEEQNNDIEKNEEQEEEQSEINQDNHNNTQKNIQADDYEKIIGETEKQLEKKLFESFKKEYCKKEKEKKKTDGPKKEKTELPWDICDEDNEELNQLLFTFMVLNFFADLSEVPEMDLEKNIPEIEQQTEEVKQ</sequence>
<reference evidence="4 5" key="1">
    <citation type="submission" date="2019-06" db="EMBL/GenBank/DDBJ databases">
        <title>Cerasibacillus sp. nov., isolated from maize field.</title>
        <authorList>
            <person name="Lin S.-Y."/>
            <person name="Tsai C.-F."/>
            <person name="Young C.-C."/>
        </authorList>
    </citation>
    <scope>NUCLEOTIDE SEQUENCE [LARGE SCALE GENOMIC DNA]</scope>
    <source>
        <strain evidence="4 5">CC-CFT480</strain>
    </source>
</reference>
<dbReference type="Proteomes" id="UP000321574">
    <property type="component" value="Unassembled WGS sequence"/>
</dbReference>
<evidence type="ECO:0000259" key="3">
    <source>
        <dbReference type="PROSITE" id="PS51109"/>
    </source>
</evidence>
<feature type="region of interest" description="Disordered" evidence="2">
    <location>
        <begin position="377"/>
        <end position="422"/>
    </location>
</feature>
<protein>
    <recommendedName>
        <fullName evidence="3">G5 domain-containing protein</fullName>
    </recommendedName>
</protein>
<organism evidence="4 5">
    <name type="scientific">Cerasibacillus terrae</name>
    <dbReference type="NCBI Taxonomy" id="2498845"/>
    <lineage>
        <taxon>Bacteria</taxon>
        <taxon>Bacillati</taxon>
        <taxon>Bacillota</taxon>
        <taxon>Bacilli</taxon>
        <taxon>Bacillales</taxon>
        <taxon>Bacillaceae</taxon>
        <taxon>Cerasibacillus</taxon>
    </lineage>
</organism>
<gene>
    <name evidence="4" type="ORF">FHP05_11730</name>
</gene>
<evidence type="ECO:0000256" key="2">
    <source>
        <dbReference type="SAM" id="MobiDB-lite"/>
    </source>
</evidence>
<dbReference type="RefSeq" id="WP_147668463.1">
    <property type="nucleotide sequence ID" value="NZ_VDUW01000009.1"/>
</dbReference>
<evidence type="ECO:0000256" key="1">
    <source>
        <dbReference type="ARBA" id="ARBA00022729"/>
    </source>
</evidence>
<accession>A0A5C8NNS8</accession>
<proteinExistence type="predicted"/>
<feature type="compositionally biased region" description="Acidic residues" evidence="2">
    <location>
        <begin position="386"/>
        <end position="405"/>
    </location>
</feature>
<dbReference type="InterPro" id="IPR011098">
    <property type="entry name" value="G5_dom"/>
</dbReference>
<name>A0A5C8NNS8_9BACI</name>
<dbReference type="OrthoDB" id="2691125at2"/>
<dbReference type="Pfam" id="PF07501">
    <property type="entry name" value="G5"/>
    <property type="match status" value="1"/>
</dbReference>
<keyword evidence="1" id="KW-0732">Signal</keyword>
<feature type="domain" description="G5" evidence="3">
    <location>
        <begin position="297"/>
        <end position="378"/>
    </location>
</feature>
<dbReference type="SMART" id="SM01208">
    <property type="entry name" value="G5"/>
    <property type="match status" value="1"/>
</dbReference>
<dbReference type="AlphaFoldDB" id="A0A5C8NNS8"/>
<keyword evidence="5" id="KW-1185">Reference proteome</keyword>
<comment type="caution">
    <text evidence="4">The sequence shown here is derived from an EMBL/GenBank/DDBJ whole genome shotgun (WGS) entry which is preliminary data.</text>
</comment>
<dbReference type="Gene3D" id="2.20.230.10">
    <property type="entry name" value="Resuscitation-promoting factor rpfb"/>
    <property type="match status" value="1"/>
</dbReference>
<evidence type="ECO:0000313" key="5">
    <source>
        <dbReference type="Proteomes" id="UP000321574"/>
    </source>
</evidence>
<dbReference type="EMBL" id="VDUW01000009">
    <property type="protein sequence ID" value="TXL62471.1"/>
    <property type="molecule type" value="Genomic_DNA"/>
</dbReference>